<dbReference type="SUPFAM" id="SSF52833">
    <property type="entry name" value="Thioredoxin-like"/>
    <property type="match status" value="1"/>
</dbReference>
<dbReference type="RefSeq" id="WP_248209792.1">
    <property type="nucleotide sequence ID" value="NZ_JALNMH010000010.1"/>
</dbReference>
<dbReference type="Gene3D" id="3.40.30.10">
    <property type="entry name" value="Glutaredoxin"/>
    <property type="match status" value="1"/>
</dbReference>
<dbReference type="InterPro" id="IPR008928">
    <property type="entry name" value="6-hairpin_glycosidase_sf"/>
</dbReference>
<name>A0ABT0GIV7_9GAMM</name>
<sequence length="764" mass="83737">MPSQANRPAGSRVATCSPLPPGERSGERVRPAPDAPPSTPTRPFAPPPGTEPDAATWAQRTEAAAKALAQHPWLRDYRAAPDSAAERPTFLNNLIHSDSPYLLQHAFNPIDWRSLTDPGSDSDRLRLVSIGYSTCYWCHRMAEEAFSDRSVGELLNTRFHAIKIDREQHPEIDARYIRLQRLAGGEVGWPVTVIESAQGEPLFVGSYLERDALLSLLQRLDRMRERAPSALAAMASGLRALEAARPAPPSSGALAERLPPTSLEDFLNDGWDGLHGGRAGAQKFPEPGLLDWLLARALSEGFDSPAAAALALQLDRMATGGLFDPLHGGFFRYATRSDWGHPHFEKMLYTQAQLLDVYARAGQHWNRPAWLAIAAATRRFTDHWLRQPDGLYASAVDARFEDVEGGFYLRATAEAAQVRARHPMLDADPLEAGIQLRLHRDALARPRLDDELRALQDTPAPPDNRPFIDGKTLTGWNARLASALLSAAEAGLDPRAETDAQRILSALWPRFEAASGRIARDQSGRVDGGLEDYARFAQALLDLHARTLEPALLERSAQLLQAAVQRYLGNEPSRLDALARDGEQSAPLGALCLALQAQLSRRFDERWQSAASRCAEALAALPLDSAGDDWTAQRVIHLPESHGPPPIVFFAEGAGRARMLATPGADGSRVQIDLQPGWHINAAEPGNPRLIATRLMALSAGGESLDVRYPQGAETLLSVFDEPQRLYAERVVLEISGEAVSATLRIQACNDRVCLLPEQLRLWR</sequence>
<feature type="domain" description="Spermatogenesis-associated protein 20-like TRX" evidence="2">
    <location>
        <begin position="92"/>
        <end position="218"/>
    </location>
</feature>
<dbReference type="Proteomes" id="UP001431449">
    <property type="component" value="Unassembled WGS sequence"/>
</dbReference>
<feature type="region of interest" description="Disordered" evidence="1">
    <location>
        <begin position="1"/>
        <end position="54"/>
    </location>
</feature>
<dbReference type="Pfam" id="PF03190">
    <property type="entry name" value="Thioredox_DsbH"/>
    <property type="match status" value="1"/>
</dbReference>
<dbReference type="PANTHER" id="PTHR42899">
    <property type="entry name" value="SPERMATOGENESIS-ASSOCIATED PROTEIN 20"/>
    <property type="match status" value="1"/>
</dbReference>
<dbReference type="InterPro" id="IPR036249">
    <property type="entry name" value="Thioredoxin-like_sf"/>
</dbReference>
<gene>
    <name evidence="3" type="ORF">M0G41_12420</name>
</gene>
<evidence type="ECO:0000259" key="2">
    <source>
        <dbReference type="Pfam" id="PF03190"/>
    </source>
</evidence>
<dbReference type="InterPro" id="IPR004879">
    <property type="entry name" value="Ssp411-like_TRX"/>
</dbReference>
<feature type="compositionally biased region" description="Pro residues" evidence="1">
    <location>
        <begin position="33"/>
        <end position="50"/>
    </location>
</feature>
<evidence type="ECO:0000256" key="1">
    <source>
        <dbReference type="SAM" id="MobiDB-lite"/>
    </source>
</evidence>
<accession>A0ABT0GIV7</accession>
<dbReference type="InterPro" id="IPR024705">
    <property type="entry name" value="Ssp411"/>
</dbReference>
<proteinExistence type="predicted"/>
<dbReference type="SUPFAM" id="SSF48208">
    <property type="entry name" value="Six-hairpin glycosidases"/>
    <property type="match status" value="1"/>
</dbReference>
<reference evidence="3" key="1">
    <citation type="submission" date="2022-04" db="EMBL/GenBank/DDBJ databases">
        <title>Lysobacter sp. CAU 1642 isolated from sea sand.</title>
        <authorList>
            <person name="Kim W."/>
        </authorList>
    </citation>
    <scope>NUCLEOTIDE SEQUENCE</scope>
    <source>
        <strain evidence="3">CAU 1642</strain>
    </source>
</reference>
<dbReference type="PANTHER" id="PTHR42899:SF1">
    <property type="entry name" value="SPERMATOGENESIS-ASSOCIATED PROTEIN 20"/>
    <property type="match status" value="1"/>
</dbReference>
<keyword evidence="4" id="KW-1185">Reference proteome</keyword>
<comment type="caution">
    <text evidence="3">The sequence shown here is derived from an EMBL/GenBank/DDBJ whole genome shotgun (WGS) entry which is preliminary data.</text>
</comment>
<dbReference type="EMBL" id="JALNMH010000010">
    <property type="protein sequence ID" value="MCK7594473.1"/>
    <property type="molecule type" value="Genomic_DNA"/>
</dbReference>
<dbReference type="InterPro" id="IPR012341">
    <property type="entry name" value="6hp_glycosidase-like_sf"/>
</dbReference>
<protein>
    <submittedName>
        <fullName evidence="3">DUF255 domain-containing protein</fullName>
    </submittedName>
</protein>
<organism evidence="3 4">
    <name type="scientific">Pseudomarimonas salicorniae</name>
    <dbReference type="NCBI Taxonomy" id="2933270"/>
    <lineage>
        <taxon>Bacteria</taxon>
        <taxon>Pseudomonadati</taxon>
        <taxon>Pseudomonadota</taxon>
        <taxon>Gammaproteobacteria</taxon>
        <taxon>Lysobacterales</taxon>
        <taxon>Lysobacteraceae</taxon>
        <taxon>Pseudomarimonas</taxon>
    </lineage>
</organism>
<dbReference type="Gene3D" id="1.50.10.10">
    <property type="match status" value="1"/>
</dbReference>
<evidence type="ECO:0000313" key="3">
    <source>
        <dbReference type="EMBL" id="MCK7594473.1"/>
    </source>
</evidence>
<evidence type="ECO:0000313" key="4">
    <source>
        <dbReference type="Proteomes" id="UP001431449"/>
    </source>
</evidence>